<organism evidence="1 2">
    <name type="scientific">Palleniella muris</name>
    <dbReference type="NCBI Taxonomy" id="3038145"/>
    <lineage>
        <taxon>Bacteria</taxon>
        <taxon>Pseudomonadati</taxon>
        <taxon>Bacteroidota</taxon>
        <taxon>Bacteroidia</taxon>
        <taxon>Bacteroidales</taxon>
        <taxon>Prevotellaceae</taxon>
        <taxon>Palleniella</taxon>
    </lineage>
</organism>
<proteinExistence type="predicted"/>
<dbReference type="Proteomes" id="UP000308886">
    <property type="component" value="Unassembled WGS sequence"/>
</dbReference>
<name>A0AC61QSG0_9BACT</name>
<reference evidence="1" key="1">
    <citation type="submission" date="2019-04" db="EMBL/GenBank/DDBJ databases">
        <title>Microbes associate with the intestines of laboratory mice.</title>
        <authorList>
            <person name="Navarre W."/>
            <person name="Wong E."/>
            <person name="Huang K."/>
            <person name="Tropini C."/>
            <person name="Ng K."/>
            <person name="Yu B."/>
        </authorList>
    </citation>
    <scope>NUCLEOTIDE SEQUENCE</scope>
    <source>
        <strain evidence="1">NM73_A23</strain>
    </source>
</reference>
<protein>
    <submittedName>
        <fullName evidence="1">tRNA (N6-threonylcarbamoyladenosine(37)-N6)-methyltransferase TrmO</fullName>
    </submittedName>
</protein>
<keyword evidence="2" id="KW-1185">Reference proteome</keyword>
<sequence>MMEIHPIAYFHSPFTSKFGIPRQSGVVPEVEGEIVFCKPYDNPVAVRGIENFDYVWLIWGFSGNPGSSGNSIQETAFDDGRDDTVHLSVRPPRLGGNERVGVFASRSPFRPNGLGLSCVRLKEAKKGRLVVLGADLMDGTPIYDVKPYITYADAYPGARSGFVDAAEWQPLAVVFPKELQQGFSEADIKAISGALSQDPRPHYHKDSPRIYGMPFRGKDIRFRICDNKVEITDII</sequence>
<comment type="caution">
    <text evidence="1">The sequence shown here is derived from an EMBL/GenBank/DDBJ whole genome shotgun (WGS) entry which is preliminary data.</text>
</comment>
<accession>A0AC61QSG0</accession>
<gene>
    <name evidence="1" type="primary">tsaA</name>
    <name evidence="1" type="ORF">E5358_03800</name>
</gene>
<evidence type="ECO:0000313" key="2">
    <source>
        <dbReference type="Proteomes" id="UP000308886"/>
    </source>
</evidence>
<dbReference type="EMBL" id="SRZC01000004">
    <property type="protein sequence ID" value="TGX83387.1"/>
    <property type="molecule type" value="Genomic_DNA"/>
</dbReference>
<evidence type="ECO:0000313" key="1">
    <source>
        <dbReference type="EMBL" id="TGX83387.1"/>
    </source>
</evidence>